<keyword evidence="9" id="KW-1185">Reference proteome</keyword>
<evidence type="ECO:0000256" key="1">
    <source>
        <dbReference type="ARBA" id="ARBA00001976"/>
    </source>
</evidence>
<name>H5XT26_9FIRM</name>
<dbReference type="GO" id="GO:0030435">
    <property type="term" value="P:sporulation resulting in formation of a cellular spore"/>
    <property type="evidence" value="ECO:0007669"/>
    <property type="project" value="UniProtKB-KW"/>
</dbReference>
<evidence type="ECO:0000256" key="3">
    <source>
        <dbReference type="ARBA" id="ARBA00020784"/>
    </source>
</evidence>
<dbReference type="NCBIfam" id="TIGR02886">
    <property type="entry name" value="spore_II_AA"/>
    <property type="match status" value="1"/>
</dbReference>
<sequence length="155" mass="17175">MTLVLQISYFDTAFQGILKISAGKLWIKAKSLVSIKLGGMVLNLEKKIERLTLLIRLDGELDMHTASALRQAIDSEIEKRGIRTVILNLQGVRFVDSSGLGVILGRYKKLLPVGGKLKITNVPPHIYKIMELSGLPKIISFYVDEAHAYEEGRGA</sequence>
<dbReference type="Proteomes" id="UP000005104">
    <property type="component" value="Chromosome"/>
</dbReference>
<dbReference type="AlphaFoldDB" id="H5XT26"/>
<reference evidence="8 9" key="1">
    <citation type="submission" date="2011-11" db="EMBL/GenBank/DDBJ databases">
        <title>The Noncontiguous Finished genome of Desulfosporosinus youngiae DSM 17734.</title>
        <authorList>
            <consortium name="US DOE Joint Genome Institute (JGI-PGF)"/>
            <person name="Lucas S."/>
            <person name="Han J."/>
            <person name="Lapidus A."/>
            <person name="Cheng J.-F."/>
            <person name="Goodwin L."/>
            <person name="Pitluck S."/>
            <person name="Peters L."/>
            <person name="Ovchinnikova G."/>
            <person name="Lu M."/>
            <person name="Land M.L."/>
            <person name="Hauser L."/>
            <person name="Pester M."/>
            <person name="Spring S."/>
            <person name="Ollivier B."/>
            <person name="Rattei T."/>
            <person name="Klenk H.-P."/>
            <person name="Wagner M."/>
            <person name="Loy A."/>
            <person name="Woyke T.J."/>
        </authorList>
    </citation>
    <scope>NUCLEOTIDE SEQUENCE [LARGE SCALE GENOMIC DNA]</scope>
    <source>
        <strain evidence="8 9">DSM 17734</strain>
    </source>
</reference>
<comment type="similarity">
    <text evidence="2 6">Belongs to the anti-sigma-factor antagonist family.</text>
</comment>
<proteinExistence type="inferred from homology"/>
<evidence type="ECO:0000313" key="9">
    <source>
        <dbReference type="Proteomes" id="UP000005104"/>
    </source>
</evidence>
<evidence type="ECO:0000256" key="5">
    <source>
        <dbReference type="ARBA" id="ARBA00022969"/>
    </source>
</evidence>
<organism evidence="8 9">
    <name type="scientific">Desulfosporosinus youngiae DSM 17734</name>
    <dbReference type="NCBI Taxonomy" id="768710"/>
    <lineage>
        <taxon>Bacteria</taxon>
        <taxon>Bacillati</taxon>
        <taxon>Bacillota</taxon>
        <taxon>Clostridia</taxon>
        <taxon>Eubacteriales</taxon>
        <taxon>Desulfitobacteriaceae</taxon>
        <taxon>Desulfosporosinus</taxon>
    </lineage>
</organism>
<comment type="function">
    <text evidence="1">In the phosphorylated form it could act as an anti-anti-sigma factor that counteracts SpoIIAB and thus releases sigma f from inhibition.</text>
</comment>
<dbReference type="Pfam" id="PF01740">
    <property type="entry name" value="STAS"/>
    <property type="match status" value="1"/>
</dbReference>
<dbReference type="InterPro" id="IPR003658">
    <property type="entry name" value="Anti-sigma_ant"/>
</dbReference>
<dbReference type="PROSITE" id="PS50801">
    <property type="entry name" value="STAS"/>
    <property type="match status" value="1"/>
</dbReference>
<dbReference type="GO" id="GO:0045152">
    <property type="term" value="F:antisigma factor binding"/>
    <property type="evidence" value="ECO:0007669"/>
    <property type="project" value="InterPro"/>
</dbReference>
<dbReference type="NCBIfam" id="TIGR00377">
    <property type="entry name" value="ant_ant_sig"/>
    <property type="match status" value="1"/>
</dbReference>
<dbReference type="STRING" id="768710.DesyoDRAFT_0961"/>
<accession>H5XT26</accession>
<dbReference type="InterPro" id="IPR014237">
    <property type="entry name" value="Anti-sigma_F_ant"/>
</dbReference>
<dbReference type="InterPro" id="IPR036513">
    <property type="entry name" value="STAS_dom_sf"/>
</dbReference>
<dbReference type="PANTHER" id="PTHR33495:SF2">
    <property type="entry name" value="ANTI-SIGMA FACTOR ANTAGONIST TM_1081-RELATED"/>
    <property type="match status" value="1"/>
</dbReference>
<evidence type="ECO:0000259" key="7">
    <source>
        <dbReference type="PROSITE" id="PS50801"/>
    </source>
</evidence>
<keyword evidence="4" id="KW-0597">Phosphoprotein</keyword>
<evidence type="ECO:0000256" key="6">
    <source>
        <dbReference type="RuleBase" id="RU003749"/>
    </source>
</evidence>
<dbReference type="SUPFAM" id="SSF52091">
    <property type="entry name" value="SpoIIaa-like"/>
    <property type="match status" value="1"/>
</dbReference>
<dbReference type="CDD" id="cd07043">
    <property type="entry name" value="STAS_anti-anti-sigma_factors"/>
    <property type="match status" value="1"/>
</dbReference>
<keyword evidence="5" id="KW-0749">Sporulation</keyword>
<dbReference type="HOGENOM" id="CLU_115403_3_2_9"/>
<dbReference type="GO" id="GO:0043856">
    <property type="term" value="F:anti-sigma factor antagonist activity"/>
    <property type="evidence" value="ECO:0007669"/>
    <property type="project" value="InterPro"/>
</dbReference>
<dbReference type="PANTHER" id="PTHR33495">
    <property type="entry name" value="ANTI-SIGMA FACTOR ANTAGONIST TM_1081-RELATED-RELATED"/>
    <property type="match status" value="1"/>
</dbReference>
<dbReference type="Gene3D" id="3.30.750.24">
    <property type="entry name" value="STAS domain"/>
    <property type="match status" value="1"/>
</dbReference>
<evidence type="ECO:0000256" key="2">
    <source>
        <dbReference type="ARBA" id="ARBA00009013"/>
    </source>
</evidence>
<evidence type="ECO:0000313" key="8">
    <source>
        <dbReference type="EMBL" id="EHQ88133.1"/>
    </source>
</evidence>
<feature type="domain" description="STAS" evidence="7">
    <location>
        <begin position="42"/>
        <end position="155"/>
    </location>
</feature>
<evidence type="ECO:0000256" key="4">
    <source>
        <dbReference type="ARBA" id="ARBA00022553"/>
    </source>
</evidence>
<protein>
    <recommendedName>
        <fullName evidence="3 6">Anti-sigma F factor antagonist</fullName>
    </recommendedName>
    <alternativeName>
        <fullName evidence="6">Stage II sporulation protein</fullName>
    </alternativeName>
</protein>
<dbReference type="EMBL" id="CM001441">
    <property type="protein sequence ID" value="EHQ88133.1"/>
    <property type="molecule type" value="Genomic_DNA"/>
</dbReference>
<dbReference type="InterPro" id="IPR002645">
    <property type="entry name" value="STAS_dom"/>
</dbReference>
<gene>
    <name evidence="8" type="ORF">DesyoDRAFT_0961</name>
</gene>
<dbReference type="eggNOG" id="COG1366">
    <property type="taxonomic scope" value="Bacteria"/>
</dbReference>